<comment type="caution">
    <text evidence="1">The sequence shown here is derived from an EMBL/GenBank/DDBJ whole genome shotgun (WGS) entry which is preliminary data.</text>
</comment>
<proteinExistence type="predicted"/>
<dbReference type="EMBL" id="LAZR01041398">
    <property type="protein sequence ID" value="KKL12092.1"/>
    <property type="molecule type" value="Genomic_DNA"/>
</dbReference>
<accession>A0A0F9BE19</accession>
<organism evidence="1">
    <name type="scientific">marine sediment metagenome</name>
    <dbReference type="NCBI Taxonomy" id="412755"/>
    <lineage>
        <taxon>unclassified sequences</taxon>
        <taxon>metagenomes</taxon>
        <taxon>ecological metagenomes</taxon>
    </lineage>
</organism>
<name>A0A0F9BE19_9ZZZZ</name>
<gene>
    <name evidence="1" type="ORF">LCGC14_2539220</name>
</gene>
<feature type="non-terminal residue" evidence="1">
    <location>
        <position position="337"/>
    </location>
</feature>
<evidence type="ECO:0000313" key="1">
    <source>
        <dbReference type="EMBL" id="KKL12092.1"/>
    </source>
</evidence>
<sequence length="337" mass="37358">MLFKASHLELTKDREKTTLTAVVAVADTSITVRAVDSNAWADNDWIVIGEIGSNTAEIMQLNGAVSDGTFLVIDNAGSGGTRYAHSIDEPVYRIDYNQVEFSRAATEAGTKTVLATNEIQPDNEFTRYEDTANTTGFGFVRFKNSFTSAFSAYSDGIPYTGYSAKSLGRISRMVLRRLGEENRKYIELEDIREEANEKQRDIAHERLWSFYEDTFSASTVAYQRAYAIDNDVTYGKIHYITVNSDPLAKIDTQRFDVLHWDTARTGDPTHFRIWNGKLEVYPLPSSAAQTTTLDGGITATDVTITVVSTSGLSPSGRVIIEDEVISYNNLSSTELLG</sequence>
<reference evidence="1" key="1">
    <citation type="journal article" date="2015" name="Nature">
        <title>Complex archaea that bridge the gap between prokaryotes and eukaryotes.</title>
        <authorList>
            <person name="Spang A."/>
            <person name="Saw J.H."/>
            <person name="Jorgensen S.L."/>
            <person name="Zaremba-Niedzwiedzka K."/>
            <person name="Martijn J."/>
            <person name="Lind A.E."/>
            <person name="van Eijk R."/>
            <person name="Schleper C."/>
            <person name="Guy L."/>
            <person name="Ettema T.J."/>
        </authorList>
    </citation>
    <scope>NUCLEOTIDE SEQUENCE</scope>
</reference>
<protein>
    <submittedName>
        <fullName evidence="1">Uncharacterized protein</fullName>
    </submittedName>
</protein>
<dbReference type="AlphaFoldDB" id="A0A0F9BE19"/>